<comment type="caution">
    <text evidence="8">The sequence shown here is derived from an EMBL/GenBank/DDBJ whole genome shotgun (WGS) entry which is preliminary data.</text>
</comment>
<dbReference type="GO" id="GO:0005886">
    <property type="term" value="C:plasma membrane"/>
    <property type="evidence" value="ECO:0007669"/>
    <property type="project" value="TreeGrafter"/>
</dbReference>
<protein>
    <submittedName>
        <fullName evidence="8">GtrA family protein</fullName>
    </submittedName>
</protein>
<feature type="transmembrane region" description="Helical" evidence="6">
    <location>
        <begin position="100"/>
        <end position="118"/>
    </location>
</feature>
<dbReference type="Pfam" id="PF04138">
    <property type="entry name" value="GtrA_DPMS_TM"/>
    <property type="match status" value="1"/>
</dbReference>
<dbReference type="InterPro" id="IPR007267">
    <property type="entry name" value="GtrA_DPMS_TM"/>
</dbReference>
<evidence type="ECO:0000313" key="8">
    <source>
        <dbReference type="EMBL" id="KAA3768538.1"/>
    </source>
</evidence>
<evidence type="ECO:0000256" key="4">
    <source>
        <dbReference type="ARBA" id="ARBA00022989"/>
    </source>
</evidence>
<keyword evidence="3 6" id="KW-0812">Transmembrane</keyword>
<evidence type="ECO:0000256" key="6">
    <source>
        <dbReference type="SAM" id="Phobius"/>
    </source>
</evidence>
<dbReference type="RefSeq" id="WP_005927505.1">
    <property type="nucleotide sequence ID" value="NZ_CABKSE010000001.1"/>
</dbReference>
<comment type="subcellular location">
    <subcellularLocation>
        <location evidence="1">Membrane</location>
        <topology evidence="1">Multi-pass membrane protein</topology>
    </subcellularLocation>
</comment>
<accession>A0A7J4XMC8</accession>
<evidence type="ECO:0000313" key="9">
    <source>
        <dbReference type="Proteomes" id="UP000422221"/>
    </source>
</evidence>
<evidence type="ECO:0000259" key="7">
    <source>
        <dbReference type="Pfam" id="PF04138"/>
    </source>
</evidence>
<feature type="transmembrane region" description="Helical" evidence="6">
    <location>
        <begin position="12"/>
        <end position="32"/>
    </location>
</feature>
<dbReference type="AlphaFoldDB" id="A0A7J4XMC8"/>
<organism evidence="8 9">
    <name type="scientific">Bacteroides salyersiae</name>
    <dbReference type="NCBI Taxonomy" id="291644"/>
    <lineage>
        <taxon>Bacteria</taxon>
        <taxon>Pseudomonadati</taxon>
        <taxon>Bacteroidota</taxon>
        <taxon>Bacteroidia</taxon>
        <taxon>Bacteroidales</taxon>
        <taxon>Bacteroidaceae</taxon>
        <taxon>Bacteroides</taxon>
    </lineage>
</organism>
<dbReference type="EMBL" id="VWMK01000003">
    <property type="protein sequence ID" value="KAA3768538.1"/>
    <property type="molecule type" value="Genomic_DNA"/>
</dbReference>
<feature type="transmembrane region" description="Helical" evidence="6">
    <location>
        <begin position="74"/>
        <end position="94"/>
    </location>
</feature>
<proteinExistence type="inferred from homology"/>
<keyword evidence="5 6" id="KW-0472">Membrane</keyword>
<gene>
    <name evidence="8" type="ORF">F3F73_04350</name>
</gene>
<name>A0A7J4XMC8_9BACE</name>
<comment type="similarity">
    <text evidence="2">Belongs to the GtrA family.</text>
</comment>
<dbReference type="InterPro" id="IPR051401">
    <property type="entry name" value="GtrA_CellWall_Glycosyl"/>
</dbReference>
<dbReference type="PANTHER" id="PTHR38459:SF1">
    <property type="entry name" value="PROPHAGE BACTOPRENOL-LINKED GLUCOSE TRANSLOCASE HOMOLOG"/>
    <property type="match status" value="1"/>
</dbReference>
<evidence type="ECO:0000256" key="3">
    <source>
        <dbReference type="ARBA" id="ARBA00022692"/>
    </source>
</evidence>
<evidence type="ECO:0000256" key="2">
    <source>
        <dbReference type="ARBA" id="ARBA00009399"/>
    </source>
</evidence>
<feature type="domain" description="GtrA/DPMS transmembrane" evidence="7">
    <location>
        <begin position="13"/>
        <end position="121"/>
    </location>
</feature>
<dbReference type="GO" id="GO:0000271">
    <property type="term" value="P:polysaccharide biosynthetic process"/>
    <property type="evidence" value="ECO:0007669"/>
    <property type="project" value="InterPro"/>
</dbReference>
<dbReference type="PANTHER" id="PTHR38459">
    <property type="entry name" value="PROPHAGE BACTOPRENOL-LINKED GLUCOSE TRANSLOCASE HOMOLOG"/>
    <property type="match status" value="1"/>
</dbReference>
<keyword evidence="4 6" id="KW-1133">Transmembrane helix</keyword>
<feature type="transmembrane region" description="Helical" evidence="6">
    <location>
        <begin position="44"/>
        <end position="62"/>
    </location>
</feature>
<dbReference type="Proteomes" id="UP000422221">
    <property type="component" value="Unassembled WGS sequence"/>
</dbReference>
<evidence type="ECO:0000256" key="1">
    <source>
        <dbReference type="ARBA" id="ARBA00004141"/>
    </source>
</evidence>
<sequence>MLKDKEKLFEFIRFCFVGTIAAGIHYGIYYLLQVYINVNVAYTTGYLISLVCNFFLTAYLTFHSAPSIKKVIGFGGSHLVNYLIHMFLFNFFLYIGISRILAPILVLAVAVPINFLLLRWVFKHKKKECAENFEEK</sequence>
<dbReference type="GeneID" id="93115218"/>
<reference evidence="8 9" key="1">
    <citation type="journal article" date="2019" name="Nat. Med.">
        <title>A library of human gut bacterial isolates paired with longitudinal multiomics data enables mechanistic microbiome research.</title>
        <authorList>
            <person name="Poyet M."/>
            <person name="Groussin M."/>
            <person name="Gibbons S.M."/>
            <person name="Avila-Pacheco J."/>
            <person name="Jiang X."/>
            <person name="Kearney S.M."/>
            <person name="Perrotta A.R."/>
            <person name="Berdy B."/>
            <person name="Zhao S."/>
            <person name="Lieberman T.D."/>
            <person name="Swanson P.K."/>
            <person name="Smith M."/>
            <person name="Roesemann S."/>
            <person name="Alexander J.E."/>
            <person name="Rich S.A."/>
            <person name="Livny J."/>
            <person name="Vlamakis H."/>
            <person name="Clish C."/>
            <person name="Bullock K."/>
            <person name="Deik A."/>
            <person name="Scott J."/>
            <person name="Pierce K.A."/>
            <person name="Xavier R.J."/>
            <person name="Alm E.J."/>
        </authorList>
    </citation>
    <scope>NUCLEOTIDE SEQUENCE [LARGE SCALE GENOMIC DNA]</scope>
    <source>
        <strain evidence="8 9">BIOML-A10</strain>
    </source>
</reference>
<evidence type="ECO:0000256" key="5">
    <source>
        <dbReference type="ARBA" id="ARBA00023136"/>
    </source>
</evidence>